<dbReference type="Gene3D" id="1.20.120.450">
    <property type="entry name" value="dinb family like domain"/>
    <property type="match status" value="1"/>
</dbReference>
<proteinExistence type="predicted"/>
<reference evidence="2" key="1">
    <citation type="journal article" date="2014" name="Int. J. Syst. Evol. Microbiol.">
        <title>Complete genome sequence of Corynebacterium casei LMG S-19264T (=DSM 44701T), isolated from a smear-ripened cheese.</title>
        <authorList>
            <consortium name="US DOE Joint Genome Institute (JGI-PGF)"/>
            <person name="Walter F."/>
            <person name="Albersmeier A."/>
            <person name="Kalinowski J."/>
            <person name="Ruckert C."/>
        </authorList>
    </citation>
    <scope>NUCLEOTIDE SEQUENCE</scope>
    <source>
        <strain evidence="2">JCM 4637</strain>
    </source>
</reference>
<dbReference type="InterPro" id="IPR024775">
    <property type="entry name" value="DinB-like"/>
</dbReference>
<dbReference type="EMBL" id="BMVC01000010">
    <property type="protein sequence ID" value="GHD02986.1"/>
    <property type="molecule type" value="Genomic_DNA"/>
</dbReference>
<evidence type="ECO:0000313" key="2">
    <source>
        <dbReference type="EMBL" id="GHD02986.1"/>
    </source>
</evidence>
<sequence>MTADIGWQDISLGLFRRLRAELNQGVEGLDDAALVQVPAPGTNSIGWLAWHIARAQDRNLSELLEVPQLWLTDGWADHFHLPADPADTGYEHSRAQAAAFRAPGSKDLLAYHDAVHGLVERYFAEAPDADLGRVVTSPTLRDSHTVQERLQALLADSFAHVGQIALLRGLLPDE</sequence>
<dbReference type="Pfam" id="PF12867">
    <property type="entry name" value="DinB_2"/>
    <property type="match status" value="1"/>
</dbReference>
<accession>A0A918X177</accession>
<dbReference type="RefSeq" id="WP_189825247.1">
    <property type="nucleotide sequence ID" value="NZ_BMVC01000010.1"/>
</dbReference>
<evidence type="ECO:0000259" key="1">
    <source>
        <dbReference type="Pfam" id="PF12867"/>
    </source>
</evidence>
<gene>
    <name evidence="2" type="ORF">GCM10010334_50200</name>
</gene>
<evidence type="ECO:0000313" key="3">
    <source>
        <dbReference type="Proteomes" id="UP000638353"/>
    </source>
</evidence>
<feature type="domain" description="DinB-like" evidence="1">
    <location>
        <begin position="15"/>
        <end position="164"/>
    </location>
</feature>
<protein>
    <recommendedName>
        <fullName evidence="1">DinB-like domain-containing protein</fullName>
    </recommendedName>
</protein>
<organism evidence="2 3">
    <name type="scientific">Streptomyces finlayi</name>
    <dbReference type="NCBI Taxonomy" id="67296"/>
    <lineage>
        <taxon>Bacteria</taxon>
        <taxon>Bacillati</taxon>
        <taxon>Actinomycetota</taxon>
        <taxon>Actinomycetes</taxon>
        <taxon>Kitasatosporales</taxon>
        <taxon>Streptomycetaceae</taxon>
        <taxon>Streptomyces</taxon>
    </lineage>
</organism>
<name>A0A918X177_9ACTN</name>
<dbReference type="Proteomes" id="UP000638353">
    <property type="component" value="Unassembled WGS sequence"/>
</dbReference>
<comment type="caution">
    <text evidence="2">The sequence shown here is derived from an EMBL/GenBank/DDBJ whole genome shotgun (WGS) entry which is preliminary data.</text>
</comment>
<reference evidence="2" key="2">
    <citation type="submission" date="2020-09" db="EMBL/GenBank/DDBJ databases">
        <authorList>
            <person name="Sun Q."/>
            <person name="Ohkuma M."/>
        </authorList>
    </citation>
    <scope>NUCLEOTIDE SEQUENCE</scope>
    <source>
        <strain evidence="2">JCM 4637</strain>
    </source>
</reference>
<dbReference type="InterPro" id="IPR034660">
    <property type="entry name" value="DinB/YfiT-like"/>
</dbReference>
<dbReference type="SUPFAM" id="SSF109854">
    <property type="entry name" value="DinB/YfiT-like putative metalloenzymes"/>
    <property type="match status" value="1"/>
</dbReference>
<dbReference type="AlphaFoldDB" id="A0A918X177"/>